<dbReference type="SUPFAM" id="SSF46785">
    <property type="entry name" value="Winged helix' DNA-binding domain"/>
    <property type="match status" value="1"/>
</dbReference>
<evidence type="ECO:0000256" key="4">
    <source>
        <dbReference type="ARBA" id="ARBA00023163"/>
    </source>
</evidence>
<gene>
    <name evidence="6" type="primary">cynR</name>
    <name evidence="6" type="ORF">EC9_52150</name>
</gene>
<dbReference type="InterPro" id="IPR005119">
    <property type="entry name" value="LysR_subst-bd"/>
</dbReference>
<evidence type="ECO:0000256" key="2">
    <source>
        <dbReference type="ARBA" id="ARBA00023015"/>
    </source>
</evidence>
<dbReference type="InterPro" id="IPR036388">
    <property type="entry name" value="WH-like_DNA-bd_sf"/>
</dbReference>
<dbReference type="GO" id="GO:0003700">
    <property type="term" value="F:DNA-binding transcription factor activity"/>
    <property type="evidence" value="ECO:0007669"/>
    <property type="project" value="InterPro"/>
</dbReference>
<evidence type="ECO:0000256" key="3">
    <source>
        <dbReference type="ARBA" id="ARBA00023125"/>
    </source>
</evidence>
<organism evidence="6 7">
    <name type="scientific">Rosistilla ulvae</name>
    <dbReference type="NCBI Taxonomy" id="1930277"/>
    <lineage>
        <taxon>Bacteria</taxon>
        <taxon>Pseudomonadati</taxon>
        <taxon>Planctomycetota</taxon>
        <taxon>Planctomycetia</taxon>
        <taxon>Pirellulales</taxon>
        <taxon>Pirellulaceae</taxon>
        <taxon>Rosistilla</taxon>
    </lineage>
</organism>
<dbReference type="CDD" id="cd05466">
    <property type="entry name" value="PBP2_LTTR_substrate"/>
    <property type="match status" value="1"/>
</dbReference>
<dbReference type="InterPro" id="IPR000847">
    <property type="entry name" value="LysR_HTH_N"/>
</dbReference>
<dbReference type="PRINTS" id="PR00039">
    <property type="entry name" value="HTHLYSR"/>
</dbReference>
<protein>
    <submittedName>
        <fullName evidence="6">HTH-type transcriptional regulator CynR</fullName>
    </submittedName>
</protein>
<comment type="similarity">
    <text evidence="1">Belongs to the LysR transcriptional regulatory family.</text>
</comment>
<keyword evidence="7" id="KW-1185">Reference proteome</keyword>
<dbReference type="PANTHER" id="PTHR30346:SF0">
    <property type="entry name" value="HCA OPERON TRANSCRIPTIONAL ACTIVATOR HCAR"/>
    <property type="match status" value="1"/>
</dbReference>
<dbReference type="GO" id="GO:0003677">
    <property type="term" value="F:DNA binding"/>
    <property type="evidence" value="ECO:0007669"/>
    <property type="project" value="UniProtKB-KW"/>
</dbReference>
<dbReference type="Proteomes" id="UP000319557">
    <property type="component" value="Chromosome"/>
</dbReference>
<reference evidence="6 7" key="1">
    <citation type="submission" date="2019-02" db="EMBL/GenBank/DDBJ databases">
        <title>Deep-cultivation of Planctomycetes and their phenomic and genomic characterization uncovers novel biology.</title>
        <authorList>
            <person name="Wiegand S."/>
            <person name="Jogler M."/>
            <person name="Boedeker C."/>
            <person name="Pinto D."/>
            <person name="Vollmers J."/>
            <person name="Rivas-Marin E."/>
            <person name="Kohn T."/>
            <person name="Peeters S.H."/>
            <person name="Heuer A."/>
            <person name="Rast P."/>
            <person name="Oberbeckmann S."/>
            <person name="Bunk B."/>
            <person name="Jeske O."/>
            <person name="Meyerdierks A."/>
            <person name="Storesund J.E."/>
            <person name="Kallscheuer N."/>
            <person name="Luecker S."/>
            <person name="Lage O.M."/>
            <person name="Pohl T."/>
            <person name="Merkel B.J."/>
            <person name="Hornburger P."/>
            <person name="Mueller R.-W."/>
            <person name="Bruemmer F."/>
            <person name="Labrenz M."/>
            <person name="Spormann A.M."/>
            <person name="Op den Camp H."/>
            <person name="Overmann J."/>
            <person name="Amann R."/>
            <person name="Jetten M.S.M."/>
            <person name="Mascher T."/>
            <person name="Medema M.H."/>
            <person name="Devos D.P."/>
            <person name="Kaster A.-K."/>
            <person name="Ovreas L."/>
            <person name="Rohde M."/>
            <person name="Galperin M.Y."/>
            <person name="Jogler C."/>
        </authorList>
    </citation>
    <scope>NUCLEOTIDE SEQUENCE [LARGE SCALE GENOMIC DNA]</scope>
    <source>
        <strain evidence="6 7">EC9</strain>
    </source>
</reference>
<evidence type="ECO:0000259" key="5">
    <source>
        <dbReference type="PROSITE" id="PS50931"/>
    </source>
</evidence>
<evidence type="ECO:0000256" key="1">
    <source>
        <dbReference type="ARBA" id="ARBA00009437"/>
    </source>
</evidence>
<dbReference type="Gene3D" id="3.40.190.10">
    <property type="entry name" value="Periplasmic binding protein-like II"/>
    <property type="match status" value="2"/>
</dbReference>
<feature type="domain" description="HTH lysR-type" evidence="5">
    <location>
        <begin position="22"/>
        <end position="79"/>
    </location>
</feature>
<evidence type="ECO:0000313" key="6">
    <source>
        <dbReference type="EMBL" id="QDS90996.1"/>
    </source>
</evidence>
<name>A0A517M7Z0_9BACT</name>
<dbReference type="InterPro" id="IPR036390">
    <property type="entry name" value="WH_DNA-bd_sf"/>
</dbReference>
<dbReference type="PROSITE" id="PS50931">
    <property type="entry name" value="HTH_LYSR"/>
    <property type="match status" value="1"/>
</dbReference>
<dbReference type="GO" id="GO:0032993">
    <property type="term" value="C:protein-DNA complex"/>
    <property type="evidence" value="ECO:0007669"/>
    <property type="project" value="TreeGrafter"/>
</dbReference>
<accession>A0A517M7Z0</accession>
<sequence length="323" mass="36348">MYSTPRILFSIIPPTFGNEVALELDQLRNFLRVAEFGNFTRAAEAIGLSQPALSRSIARLEEELGQPVFERQPRLIALTDAGHILQERARQILALVDDVHREITDDGETGTIRLAGIPTIVPYFLPPLLREFGQACPEATVRVQEDTTEVLLKQLADGETDLAILARPLDAKYLDFEDLFEEELLLVMSPQHPLRDKPQIHLTDLDAMPFVLLGEAHCLTRNIVQFCQQKAMQPVSVERTSQLASVQELVTLGHGISLIPAMARALDASDRRIYRSLAGNQPTRQIVMAWNPYRFQSKLVLRFQECLRSFVQNHPPMAPGHES</sequence>
<dbReference type="Pfam" id="PF00126">
    <property type="entry name" value="HTH_1"/>
    <property type="match status" value="1"/>
</dbReference>
<dbReference type="FunFam" id="1.10.10.10:FF:000001">
    <property type="entry name" value="LysR family transcriptional regulator"/>
    <property type="match status" value="1"/>
</dbReference>
<dbReference type="KEGG" id="ruv:EC9_52150"/>
<dbReference type="Pfam" id="PF03466">
    <property type="entry name" value="LysR_substrate"/>
    <property type="match status" value="1"/>
</dbReference>
<dbReference type="Gene3D" id="1.10.10.10">
    <property type="entry name" value="Winged helix-like DNA-binding domain superfamily/Winged helix DNA-binding domain"/>
    <property type="match status" value="1"/>
</dbReference>
<keyword evidence="3" id="KW-0238">DNA-binding</keyword>
<dbReference type="AlphaFoldDB" id="A0A517M7Z0"/>
<proteinExistence type="inferred from homology"/>
<dbReference type="EMBL" id="CP036261">
    <property type="protein sequence ID" value="QDS90996.1"/>
    <property type="molecule type" value="Genomic_DNA"/>
</dbReference>
<dbReference type="SUPFAM" id="SSF53850">
    <property type="entry name" value="Periplasmic binding protein-like II"/>
    <property type="match status" value="1"/>
</dbReference>
<keyword evidence="2" id="KW-0805">Transcription regulation</keyword>
<dbReference type="PANTHER" id="PTHR30346">
    <property type="entry name" value="TRANSCRIPTIONAL DUAL REGULATOR HCAR-RELATED"/>
    <property type="match status" value="1"/>
</dbReference>
<evidence type="ECO:0000313" key="7">
    <source>
        <dbReference type="Proteomes" id="UP000319557"/>
    </source>
</evidence>
<keyword evidence="4" id="KW-0804">Transcription</keyword>